<protein>
    <recommendedName>
        <fullName evidence="3">Flagellin</fullName>
    </recommendedName>
</protein>
<keyword evidence="7" id="KW-0969">Cilium</keyword>
<dbReference type="PANTHER" id="PTHR42792:SF2">
    <property type="entry name" value="FLAGELLIN"/>
    <property type="match status" value="1"/>
</dbReference>
<comment type="subcellular location">
    <subcellularLocation>
        <location evidence="1">Bacterial flagellum</location>
    </subcellularLocation>
</comment>
<name>A0ABS4F1B6_9CLOT</name>
<accession>A0ABS4F1B6</accession>
<feature type="domain" description="Flagellin N-terminal" evidence="5">
    <location>
        <begin position="3"/>
        <end position="139"/>
    </location>
</feature>
<dbReference type="Pfam" id="PF00700">
    <property type="entry name" value="Flagellin_C"/>
    <property type="match status" value="1"/>
</dbReference>
<dbReference type="PANTHER" id="PTHR42792">
    <property type="entry name" value="FLAGELLIN"/>
    <property type="match status" value="1"/>
</dbReference>
<evidence type="ECO:0000259" key="5">
    <source>
        <dbReference type="Pfam" id="PF00669"/>
    </source>
</evidence>
<gene>
    <name evidence="7" type="ORF">J2Z53_001631</name>
</gene>
<keyword evidence="8" id="KW-1185">Reference proteome</keyword>
<keyword evidence="7" id="KW-0966">Cell projection</keyword>
<dbReference type="SUPFAM" id="SSF64518">
    <property type="entry name" value="Phase 1 flagellin"/>
    <property type="match status" value="1"/>
</dbReference>
<dbReference type="InterPro" id="IPR001029">
    <property type="entry name" value="Flagellin_N"/>
</dbReference>
<dbReference type="EMBL" id="JAGGJZ010000004">
    <property type="protein sequence ID" value="MBP1890047.1"/>
    <property type="molecule type" value="Genomic_DNA"/>
</dbReference>
<organism evidence="7 8">
    <name type="scientific">Clostridium moniliforme</name>
    <dbReference type="NCBI Taxonomy" id="39489"/>
    <lineage>
        <taxon>Bacteria</taxon>
        <taxon>Bacillati</taxon>
        <taxon>Bacillota</taxon>
        <taxon>Clostridia</taxon>
        <taxon>Eubacteriales</taxon>
        <taxon>Clostridiaceae</taxon>
        <taxon>Clostridium</taxon>
    </lineage>
</organism>
<keyword evidence="4" id="KW-0975">Bacterial flagellum</keyword>
<dbReference type="Proteomes" id="UP000783390">
    <property type="component" value="Unassembled WGS sequence"/>
</dbReference>
<evidence type="ECO:0000313" key="8">
    <source>
        <dbReference type="Proteomes" id="UP000783390"/>
    </source>
</evidence>
<dbReference type="InterPro" id="IPR013384">
    <property type="entry name" value="Flagell_FlgL"/>
</dbReference>
<dbReference type="InterPro" id="IPR046358">
    <property type="entry name" value="Flagellin_C"/>
</dbReference>
<dbReference type="NCBIfam" id="TIGR02550">
    <property type="entry name" value="flagell_flgL"/>
    <property type="match status" value="1"/>
</dbReference>
<comment type="caution">
    <text evidence="7">The sequence shown here is derived from an EMBL/GenBank/DDBJ whole genome shotgun (WGS) entry which is preliminary data.</text>
</comment>
<evidence type="ECO:0000256" key="4">
    <source>
        <dbReference type="ARBA" id="ARBA00023143"/>
    </source>
</evidence>
<dbReference type="Gene3D" id="1.20.1330.10">
    <property type="entry name" value="f41 fragment of flagellin, N-terminal domain"/>
    <property type="match status" value="1"/>
</dbReference>
<dbReference type="PRINTS" id="PR00207">
    <property type="entry name" value="FLAGELLIN"/>
</dbReference>
<evidence type="ECO:0000256" key="2">
    <source>
        <dbReference type="ARBA" id="ARBA00005709"/>
    </source>
</evidence>
<dbReference type="Gene3D" id="3.30.70.2120">
    <property type="match status" value="1"/>
</dbReference>
<dbReference type="Gene3D" id="6.10.10.10">
    <property type="entry name" value="Flagellar export chaperone, C-terminal domain"/>
    <property type="match status" value="1"/>
</dbReference>
<evidence type="ECO:0000256" key="3">
    <source>
        <dbReference type="ARBA" id="ARBA00020110"/>
    </source>
</evidence>
<proteinExistence type="inferred from homology"/>
<dbReference type="Pfam" id="PF00669">
    <property type="entry name" value="Flagellin_N"/>
    <property type="match status" value="1"/>
</dbReference>
<comment type="similarity">
    <text evidence="2">Belongs to the bacterial flagellin family.</text>
</comment>
<dbReference type="RefSeq" id="WP_209796969.1">
    <property type="nucleotide sequence ID" value="NZ_JAGGJZ010000004.1"/>
</dbReference>
<reference evidence="7 8" key="1">
    <citation type="submission" date="2021-03" db="EMBL/GenBank/DDBJ databases">
        <title>Genomic Encyclopedia of Type Strains, Phase IV (KMG-IV): sequencing the most valuable type-strain genomes for metagenomic binning, comparative biology and taxonomic classification.</title>
        <authorList>
            <person name="Goeker M."/>
        </authorList>
    </citation>
    <scope>NUCLEOTIDE SEQUENCE [LARGE SCALE GENOMIC DNA]</scope>
    <source>
        <strain evidence="7 8">DSM 3984</strain>
    </source>
</reference>
<dbReference type="InterPro" id="IPR001492">
    <property type="entry name" value="Flagellin"/>
</dbReference>
<feature type="domain" description="Flagellin C-terminal" evidence="6">
    <location>
        <begin position="302"/>
        <end position="386"/>
    </location>
</feature>
<evidence type="ECO:0000256" key="1">
    <source>
        <dbReference type="ARBA" id="ARBA00004365"/>
    </source>
</evidence>
<sequence>MRINTNMNAMTALNAMSKNTALAGTAMGKISSGLRINKAGDDAAGLAISEKMRSQIRGLDQASRNTQDGVSMIQTAEGATEEIGNITQRMRELSVQASNETNSGSDRAKIVEELTQLHSEIDRIAGSTQFNGKNLLNGETKIGEKETFVPKADYVIKGLDLSEATKTADVKITIANGKSAKQTNITVVANGKTFTGTDFDMSVQGTFDANKEVILKDTSNNSIKIEVSKAKTSADNGEIIESKKTDILGKEINLQVGANEGQQLTVKINNLGTKSLGIEQKDIDAMKADGSAGTDAAQKMITTLDKALEKVNTSRANFGAIQNRLESAQSNLSTSSENLTAAESRIRDVDVAKEMMTLSKFNLLTQASQAMAAQAKNQPEGVMQLLR</sequence>
<evidence type="ECO:0000313" key="7">
    <source>
        <dbReference type="EMBL" id="MBP1890047.1"/>
    </source>
</evidence>
<keyword evidence="7" id="KW-0282">Flagellum</keyword>
<dbReference type="InterPro" id="IPR042187">
    <property type="entry name" value="Flagellin_C_sub2"/>
</dbReference>
<evidence type="ECO:0000259" key="6">
    <source>
        <dbReference type="Pfam" id="PF00700"/>
    </source>
</evidence>